<dbReference type="InterPro" id="IPR011989">
    <property type="entry name" value="ARM-like"/>
</dbReference>
<proteinExistence type="predicted"/>
<evidence type="ECO:0000256" key="1">
    <source>
        <dbReference type="SAM" id="MobiDB-lite"/>
    </source>
</evidence>
<dbReference type="EMBL" id="CAUOFW020001713">
    <property type="protein sequence ID" value="CAK9147638.1"/>
    <property type="molecule type" value="Genomic_DNA"/>
</dbReference>
<organism evidence="2 3">
    <name type="scientific">Ilex paraguariensis</name>
    <name type="common">yerba mate</name>
    <dbReference type="NCBI Taxonomy" id="185542"/>
    <lineage>
        <taxon>Eukaryota</taxon>
        <taxon>Viridiplantae</taxon>
        <taxon>Streptophyta</taxon>
        <taxon>Embryophyta</taxon>
        <taxon>Tracheophyta</taxon>
        <taxon>Spermatophyta</taxon>
        <taxon>Magnoliopsida</taxon>
        <taxon>eudicotyledons</taxon>
        <taxon>Gunneridae</taxon>
        <taxon>Pentapetalae</taxon>
        <taxon>asterids</taxon>
        <taxon>campanulids</taxon>
        <taxon>Aquifoliales</taxon>
        <taxon>Aquifoliaceae</taxon>
        <taxon>Ilex</taxon>
    </lineage>
</organism>
<name>A0ABC8RSD7_9AQUA</name>
<protein>
    <recommendedName>
        <fullName evidence="4">SCY1-like protein 2</fullName>
    </recommendedName>
</protein>
<comment type="caution">
    <text evidence="2">The sequence shown here is derived from an EMBL/GenBank/DDBJ whole genome shotgun (WGS) entry which is preliminary data.</text>
</comment>
<evidence type="ECO:0000313" key="2">
    <source>
        <dbReference type="EMBL" id="CAK9147638.1"/>
    </source>
</evidence>
<sequence length="472" mass="50972">MFFCCMGSLRSFFLFSGYHRAWALKKWFLNHKNRGLGEYLWLTALGNIFFGLELMFCFCWQVRVNALLCLSDMVHILDKHAVMDILQTIQRCTTVDHSAPTLMCTLGVANSISKQYGIEFTVEHVLPLLLPLLIAQQLNVQQFAKYMLFVKDILRKIEEKRGVTLTDSGVPEVRPSPASDGCQSELVTKTVASASPTTRGGAWDEDWIPTRGPATTLLSSMTSTSSIQSAVANQSIHVSSTNSQSSTTAASSQQIPLSCPAVDVEWPPRSSCGGTTALGDHQKLDQNRGATNANFEDIDPFADWPPRPNGSSNATGSAINSTIAPSAKKYGSSLNASNLNGLNFPANSNTTWAFSQNSVEPLKQNQENSTFDIGILTSGGIKPHNSLGSLKQQSHGISGLSGSTEKARDLGSIFGSTKAEQTAPRLAPPPLTAVGRGRGRGRGNQEQRGATSVLRSSNTKPPLEQPPLMDLL</sequence>
<accession>A0ABC8RSD7</accession>
<dbReference type="Gene3D" id="1.25.10.10">
    <property type="entry name" value="Leucine-rich Repeat Variant"/>
    <property type="match status" value="1"/>
</dbReference>
<dbReference type="PANTHER" id="PTHR12984:SF6">
    <property type="entry name" value="SCY1-LIKE PROTEIN 2"/>
    <property type="match status" value="1"/>
</dbReference>
<dbReference type="SUPFAM" id="SSF48371">
    <property type="entry name" value="ARM repeat"/>
    <property type="match status" value="1"/>
</dbReference>
<evidence type="ECO:0008006" key="4">
    <source>
        <dbReference type="Google" id="ProtNLM"/>
    </source>
</evidence>
<dbReference type="InterPro" id="IPR051177">
    <property type="entry name" value="CIK-Related_Protein"/>
</dbReference>
<feature type="region of interest" description="Disordered" evidence="1">
    <location>
        <begin position="417"/>
        <end position="472"/>
    </location>
</feature>
<keyword evidence="3" id="KW-1185">Reference proteome</keyword>
<dbReference type="AlphaFoldDB" id="A0ABC8RSD7"/>
<dbReference type="InterPro" id="IPR016024">
    <property type="entry name" value="ARM-type_fold"/>
</dbReference>
<dbReference type="Proteomes" id="UP001642360">
    <property type="component" value="Unassembled WGS sequence"/>
</dbReference>
<feature type="compositionally biased region" description="Polar residues" evidence="1">
    <location>
        <begin position="444"/>
        <end position="460"/>
    </location>
</feature>
<dbReference type="PANTHER" id="PTHR12984">
    <property type="entry name" value="SCY1-RELATED S/T PROTEIN KINASE-LIKE"/>
    <property type="match status" value="1"/>
</dbReference>
<evidence type="ECO:0000313" key="3">
    <source>
        <dbReference type="Proteomes" id="UP001642360"/>
    </source>
</evidence>
<gene>
    <name evidence="2" type="ORF">ILEXP_LOCUS15554</name>
</gene>
<reference evidence="2 3" key="1">
    <citation type="submission" date="2024-02" db="EMBL/GenBank/DDBJ databases">
        <authorList>
            <person name="Vignale AGUSTIN F."/>
            <person name="Sosa J E."/>
            <person name="Modenutti C."/>
        </authorList>
    </citation>
    <scope>NUCLEOTIDE SEQUENCE [LARGE SCALE GENOMIC DNA]</scope>
</reference>